<dbReference type="AlphaFoldDB" id="A0A1X7G3T4"/>
<gene>
    <name evidence="1" type="ORF">SAMN06295910_1094</name>
</gene>
<dbReference type="Proteomes" id="UP000192934">
    <property type="component" value="Chromosome I"/>
</dbReference>
<evidence type="ECO:0008006" key="3">
    <source>
        <dbReference type="Google" id="ProtNLM"/>
    </source>
</evidence>
<dbReference type="EMBL" id="LT840185">
    <property type="protein sequence ID" value="SMF63539.1"/>
    <property type="molecule type" value="Genomic_DNA"/>
</dbReference>
<dbReference type="InterPro" id="IPR027417">
    <property type="entry name" value="P-loop_NTPase"/>
</dbReference>
<keyword evidence="2" id="KW-1185">Reference proteome</keyword>
<dbReference type="SUPFAM" id="SSF52540">
    <property type="entry name" value="P-loop containing nucleoside triphosphate hydrolases"/>
    <property type="match status" value="1"/>
</dbReference>
<dbReference type="OrthoDB" id="1265492at2"/>
<proteinExistence type="predicted"/>
<evidence type="ECO:0000313" key="1">
    <source>
        <dbReference type="EMBL" id="SMF63539.1"/>
    </source>
</evidence>
<reference evidence="2" key="1">
    <citation type="submission" date="2017-04" db="EMBL/GenBank/DDBJ databases">
        <authorList>
            <person name="Varghese N."/>
            <person name="Submissions S."/>
        </authorList>
    </citation>
    <scope>NUCLEOTIDE SEQUENCE [LARGE SCALE GENOMIC DNA]</scope>
    <source>
        <strain evidence="2">Dd16</strain>
    </source>
</reference>
<dbReference type="RefSeq" id="WP_157123709.1">
    <property type="nucleotide sequence ID" value="NZ_LT840185.1"/>
</dbReference>
<sequence>MKFEDYDLRQDPFPIAPESSVHNWAGDHELRDELVDIVKGVRARDIGVSEFIVINGELGAGKSHALRYLRTLICESPNDFDSLAVYLERPRVANKLNFENLAKYIVQSIGRDTLSAYCSAIARTIDEIVEQLAHEKGMGGIKDKGTFYEEAYNQLKESDRPMARLLARGTRPGSKVFEFLTGADRCDGPEYEGKIDSDFMAAKVLGDFFRVLTAEFPNGKRIKESIYFFLDECEMLLEAKTSESDLVFSGLRELINGLPYRFCLMMSFTAATALIEAVMPNHLLKRLTRDYIEVPMLSDAMAVEFLRSQLNYYRTAGSSHVDTFYPFSTEAVEAIVEDQTSLTPRSMFIQCKRVFERAIRRHGVESGDVITREIAEKIMGH</sequence>
<evidence type="ECO:0000313" key="2">
    <source>
        <dbReference type="Proteomes" id="UP000192934"/>
    </source>
</evidence>
<accession>A0A1X7G3T4</accession>
<name>A0A1X7G3T4_9SPHN</name>
<organism evidence="1 2">
    <name type="scientific">Allosphingosinicella indica</name>
    <dbReference type="NCBI Taxonomy" id="941907"/>
    <lineage>
        <taxon>Bacteria</taxon>
        <taxon>Pseudomonadati</taxon>
        <taxon>Pseudomonadota</taxon>
        <taxon>Alphaproteobacteria</taxon>
        <taxon>Sphingomonadales</taxon>
        <taxon>Sphingomonadaceae</taxon>
        <taxon>Allosphingosinicella</taxon>
    </lineage>
</organism>
<protein>
    <recommendedName>
        <fullName evidence="3">Orc1-like AAA ATPase domain-containing protein</fullName>
    </recommendedName>
</protein>